<evidence type="ECO:0000313" key="2">
    <source>
        <dbReference type="EMBL" id="KAJ7635227.1"/>
    </source>
</evidence>
<feature type="non-terminal residue" evidence="2">
    <location>
        <position position="120"/>
    </location>
</feature>
<accession>A0AAD7FSP8</accession>
<sequence length="120" mass="13177">MSKTFAQTTGQPGETYYSKDMRGRGKKKTELSGIAAEAAWRLPIKDTKKNLPGRAIYVPGMPVFCTENIATELGISKGGRGTLVSVKYTEKEGRRYAVSAEADFPGYKGDNPDHPHRLLL</sequence>
<feature type="region of interest" description="Disordered" evidence="1">
    <location>
        <begin position="1"/>
        <end position="29"/>
    </location>
</feature>
<protein>
    <submittedName>
        <fullName evidence="2">Uncharacterized protein</fullName>
    </submittedName>
</protein>
<dbReference type="AlphaFoldDB" id="A0AAD7FSP8"/>
<dbReference type="EMBL" id="JARKIF010000007">
    <property type="protein sequence ID" value="KAJ7635227.1"/>
    <property type="molecule type" value="Genomic_DNA"/>
</dbReference>
<evidence type="ECO:0000313" key="3">
    <source>
        <dbReference type="Proteomes" id="UP001221142"/>
    </source>
</evidence>
<gene>
    <name evidence="2" type="ORF">FB45DRAFT_708136</name>
</gene>
<reference evidence="2" key="1">
    <citation type="submission" date="2023-03" db="EMBL/GenBank/DDBJ databases">
        <title>Massive genome expansion in bonnet fungi (Mycena s.s.) driven by repeated elements and novel gene families across ecological guilds.</title>
        <authorList>
            <consortium name="Lawrence Berkeley National Laboratory"/>
            <person name="Harder C.B."/>
            <person name="Miyauchi S."/>
            <person name="Viragh M."/>
            <person name="Kuo A."/>
            <person name="Thoen E."/>
            <person name="Andreopoulos B."/>
            <person name="Lu D."/>
            <person name="Skrede I."/>
            <person name="Drula E."/>
            <person name="Henrissat B."/>
            <person name="Morin E."/>
            <person name="Kohler A."/>
            <person name="Barry K."/>
            <person name="LaButti K."/>
            <person name="Morin E."/>
            <person name="Salamov A."/>
            <person name="Lipzen A."/>
            <person name="Mereny Z."/>
            <person name="Hegedus B."/>
            <person name="Baldrian P."/>
            <person name="Stursova M."/>
            <person name="Weitz H."/>
            <person name="Taylor A."/>
            <person name="Grigoriev I.V."/>
            <person name="Nagy L.G."/>
            <person name="Martin F."/>
            <person name="Kauserud H."/>
        </authorList>
    </citation>
    <scope>NUCLEOTIDE SEQUENCE</scope>
    <source>
        <strain evidence="2">9284</strain>
    </source>
</reference>
<evidence type="ECO:0000256" key="1">
    <source>
        <dbReference type="SAM" id="MobiDB-lite"/>
    </source>
</evidence>
<comment type="caution">
    <text evidence="2">The sequence shown here is derived from an EMBL/GenBank/DDBJ whole genome shotgun (WGS) entry which is preliminary data.</text>
</comment>
<proteinExistence type="predicted"/>
<keyword evidence="3" id="KW-1185">Reference proteome</keyword>
<organism evidence="2 3">
    <name type="scientific">Roridomyces roridus</name>
    <dbReference type="NCBI Taxonomy" id="1738132"/>
    <lineage>
        <taxon>Eukaryota</taxon>
        <taxon>Fungi</taxon>
        <taxon>Dikarya</taxon>
        <taxon>Basidiomycota</taxon>
        <taxon>Agaricomycotina</taxon>
        <taxon>Agaricomycetes</taxon>
        <taxon>Agaricomycetidae</taxon>
        <taxon>Agaricales</taxon>
        <taxon>Marasmiineae</taxon>
        <taxon>Mycenaceae</taxon>
        <taxon>Roridomyces</taxon>
    </lineage>
</organism>
<feature type="compositionally biased region" description="Polar residues" evidence="1">
    <location>
        <begin position="1"/>
        <end position="12"/>
    </location>
</feature>
<name>A0AAD7FSP8_9AGAR</name>
<dbReference type="Proteomes" id="UP001221142">
    <property type="component" value="Unassembled WGS sequence"/>
</dbReference>